<evidence type="ECO:0000313" key="3">
    <source>
        <dbReference type="Proteomes" id="UP000281553"/>
    </source>
</evidence>
<proteinExistence type="predicted"/>
<dbReference type="Proteomes" id="UP000281553">
    <property type="component" value="Unassembled WGS sequence"/>
</dbReference>
<feature type="coiled-coil region" evidence="1">
    <location>
        <begin position="67"/>
        <end position="140"/>
    </location>
</feature>
<dbReference type="AlphaFoldDB" id="A0A3P7LZS8"/>
<dbReference type="OrthoDB" id="8123673at2759"/>
<accession>A0A3P7LZS8</accession>
<dbReference type="EMBL" id="UYRU01067878">
    <property type="protein sequence ID" value="VDN17117.1"/>
    <property type="molecule type" value="Genomic_DNA"/>
</dbReference>
<evidence type="ECO:0000256" key="1">
    <source>
        <dbReference type="SAM" id="Coils"/>
    </source>
</evidence>
<keyword evidence="1" id="KW-0175">Coiled coil</keyword>
<feature type="non-terminal residue" evidence="2">
    <location>
        <position position="151"/>
    </location>
</feature>
<organism evidence="2 3">
    <name type="scientific">Dibothriocephalus latus</name>
    <name type="common">Fish tapeworm</name>
    <name type="synonym">Diphyllobothrium latum</name>
    <dbReference type="NCBI Taxonomy" id="60516"/>
    <lineage>
        <taxon>Eukaryota</taxon>
        <taxon>Metazoa</taxon>
        <taxon>Spiralia</taxon>
        <taxon>Lophotrochozoa</taxon>
        <taxon>Platyhelminthes</taxon>
        <taxon>Cestoda</taxon>
        <taxon>Eucestoda</taxon>
        <taxon>Diphyllobothriidea</taxon>
        <taxon>Diphyllobothriidae</taxon>
        <taxon>Dibothriocephalus</taxon>
    </lineage>
</organism>
<reference evidence="2 3" key="1">
    <citation type="submission" date="2018-11" db="EMBL/GenBank/DDBJ databases">
        <authorList>
            <consortium name="Pathogen Informatics"/>
        </authorList>
    </citation>
    <scope>NUCLEOTIDE SEQUENCE [LARGE SCALE GENOMIC DNA]</scope>
</reference>
<protein>
    <submittedName>
        <fullName evidence="2">Uncharacterized protein</fullName>
    </submittedName>
</protein>
<keyword evidence="3" id="KW-1185">Reference proteome</keyword>
<evidence type="ECO:0000313" key="2">
    <source>
        <dbReference type="EMBL" id="VDN17117.1"/>
    </source>
</evidence>
<gene>
    <name evidence="2" type="ORF">DILT_LOCUS12844</name>
</gene>
<sequence length="151" mass="17255">MGSSLGLRVPLWSRISETVTKSTPKGNRCNLIVSPELGRFVQVVLLSRSLYLTPTEVWIVLSVGAECQSSKEEVKEVLQALEELAMNYDQRAQELEVRDRELEEVQEQMSKKLTLMNNKESELQQARDSLNNERKKYTDVVTSLLRDIVDV</sequence>
<name>A0A3P7LZS8_DIBLA</name>